<keyword evidence="2" id="KW-1185">Reference proteome</keyword>
<dbReference type="RefSeq" id="XP_046059492.1">
    <property type="nucleotide sequence ID" value="XM_046206859.1"/>
</dbReference>
<dbReference type="Proteomes" id="UP000769157">
    <property type="component" value="Unassembled WGS sequence"/>
</dbReference>
<gene>
    <name evidence="1" type="ORF">OGAPHI_005655</name>
</gene>
<reference evidence="1" key="2">
    <citation type="submission" date="2021-01" db="EMBL/GenBank/DDBJ databases">
        <authorList>
            <person name="Schikora-Tamarit M.A."/>
        </authorList>
    </citation>
    <scope>NUCLEOTIDE SEQUENCE</scope>
    <source>
        <strain evidence="1">CBS6075</strain>
    </source>
</reference>
<evidence type="ECO:0000313" key="1">
    <source>
        <dbReference type="EMBL" id="KAH3662403.1"/>
    </source>
</evidence>
<proteinExistence type="predicted"/>
<sequence length="125" mass="13770">MVFTLCLIWAKAGLVVALRATSLVRLLMLYGYFIEFSSKETAGVEKQIPSRIPASPNALDKVCKTTRFGYLFTRTETELPTLQKSTYASSIMTNPFHSAFSTFFKRSSTRSSLICAAVGLPGDVT</sequence>
<dbReference type="AlphaFoldDB" id="A0A9P8T148"/>
<organism evidence="1 2">
    <name type="scientific">Ogataea philodendri</name>
    <dbReference type="NCBI Taxonomy" id="1378263"/>
    <lineage>
        <taxon>Eukaryota</taxon>
        <taxon>Fungi</taxon>
        <taxon>Dikarya</taxon>
        <taxon>Ascomycota</taxon>
        <taxon>Saccharomycotina</taxon>
        <taxon>Pichiomycetes</taxon>
        <taxon>Pichiales</taxon>
        <taxon>Pichiaceae</taxon>
        <taxon>Ogataea</taxon>
    </lineage>
</organism>
<reference evidence="1" key="1">
    <citation type="journal article" date="2021" name="Open Biol.">
        <title>Shared evolutionary footprints suggest mitochondrial oxidative damage underlies multiple complex I losses in fungi.</title>
        <authorList>
            <person name="Schikora-Tamarit M.A."/>
            <person name="Marcet-Houben M."/>
            <person name="Nosek J."/>
            <person name="Gabaldon T."/>
        </authorList>
    </citation>
    <scope>NUCLEOTIDE SEQUENCE</scope>
    <source>
        <strain evidence="1">CBS6075</strain>
    </source>
</reference>
<evidence type="ECO:0000313" key="2">
    <source>
        <dbReference type="Proteomes" id="UP000769157"/>
    </source>
</evidence>
<comment type="caution">
    <text evidence="1">The sequence shown here is derived from an EMBL/GenBank/DDBJ whole genome shotgun (WGS) entry which is preliminary data.</text>
</comment>
<name>A0A9P8T148_9ASCO</name>
<dbReference type="GeneID" id="70237619"/>
<protein>
    <submittedName>
        <fullName evidence="1">Uncharacterized protein</fullName>
    </submittedName>
</protein>
<accession>A0A9P8T148</accession>
<dbReference type="EMBL" id="JAEUBE010000378">
    <property type="protein sequence ID" value="KAH3662403.1"/>
    <property type="molecule type" value="Genomic_DNA"/>
</dbReference>